<dbReference type="Gene3D" id="2.60.120.1130">
    <property type="match status" value="1"/>
</dbReference>
<protein>
    <submittedName>
        <fullName evidence="1">Uncharacterized protein</fullName>
    </submittedName>
</protein>
<evidence type="ECO:0000313" key="1">
    <source>
        <dbReference type="EMBL" id="MDV3104757.1"/>
    </source>
</evidence>
<dbReference type="Proteomes" id="UP001245683">
    <property type="component" value="Unassembled WGS sequence"/>
</dbReference>
<comment type="caution">
    <text evidence="1">The sequence shown here is derived from an EMBL/GenBank/DDBJ whole genome shotgun (WGS) entry which is preliminary data.</text>
</comment>
<accession>A0AAE4NWT2</accession>
<dbReference type="EMBL" id="JAVDZE010000007">
    <property type="protein sequence ID" value="MDV3104757.1"/>
    <property type="molecule type" value="Genomic_DNA"/>
</dbReference>
<keyword evidence="2" id="KW-1185">Reference proteome</keyword>
<reference evidence="1 2" key="1">
    <citation type="submission" date="2023-08" db="EMBL/GenBank/DDBJ databases">
        <title>Draft genome sequence of Thermococcus waiotapuensis WT1T, a thermophilic sulphur-dependent archaeon from order Thermococcales.</title>
        <authorList>
            <person name="Manners S.H."/>
            <person name="Carere C.R."/>
            <person name="Dhami M.K."/>
            <person name="Dobson R.C.J."/>
            <person name="Stott M.B."/>
        </authorList>
    </citation>
    <scope>NUCLEOTIDE SEQUENCE [LARGE SCALE GENOMIC DNA]</scope>
    <source>
        <strain evidence="1 2">WT1</strain>
    </source>
</reference>
<dbReference type="RefSeq" id="WP_315343380.1">
    <property type="nucleotide sequence ID" value="NZ_JAVDZE010000007.1"/>
</dbReference>
<dbReference type="AlphaFoldDB" id="A0AAE4NWT2"/>
<evidence type="ECO:0000313" key="2">
    <source>
        <dbReference type="Proteomes" id="UP001245683"/>
    </source>
</evidence>
<name>A0AAE4NWT2_9EURY</name>
<sequence>MKKLSVFLVFLVLSGILAGEVLADNDYKEVQENSYQVHWDGSAEVTFRTILYGPEDMLNKTKETITQMGLENATKLFVNQEVQFLNNLGLNLENATGEIIGYNTTGPLETVITGRITNLARYYSYDGVWEITLDALRILDLTNINLTVVNGSIYLENYFTVTLPSGAKVTNITKGFEVESNGSYIKLETKEDGEKVTMHSIIYLKNGVSGDDLKTLYAQLQPVIITYTGQSGNEVYSTWKMTTESNITVRGNETIVDTLEKYEEPESYVNSIKMQFLIGGVQMAEQSIYQNLLTQFQMNGIKVINGSVKLLNLNSTEPLMIKYHWVLQELIRTANGSYIYTYDPRLELGNLTFPYRLTIAVNETKITRVVLPKGYKFTSIPKDINVETKAGSVKMAISKVSDREVVISSNVYLAYGVPSKDYRDLMAQIPENVEFKYEETGGSGICGPAGLLLIGLVPLIFRRRK</sequence>
<organism evidence="1 2">
    <name type="scientific">Thermococcus waiotapuensis</name>
    <dbReference type="NCBI Taxonomy" id="90909"/>
    <lineage>
        <taxon>Archaea</taxon>
        <taxon>Methanobacteriati</taxon>
        <taxon>Methanobacteriota</taxon>
        <taxon>Thermococci</taxon>
        <taxon>Thermococcales</taxon>
        <taxon>Thermococcaceae</taxon>
        <taxon>Thermococcus</taxon>
    </lineage>
</organism>
<proteinExistence type="predicted"/>
<gene>
    <name evidence="1" type="ORF">RBI02_09460</name>
</gene>